<gene>
    <name evidence="5" type="ORF">M421DRAFT_392076</name>
</gene>
<dbReference type="SUPFAM" id="SSF51905">
    <property type="entry name" value="FAD/NAD(P)-binding domain"/>
    <property type="match status" value="1"/>
</dbReference>
<evidence type="ECO:0000256" key="1">
    <source>
        <dbReference type="ARBA" id="ARBA00022630"/>
    </source>
</evidence>
<reference evidence="5" key="1">
    <citation type="journal article" date="2020" name="Stud. Mycol.">
        <title>101 Dothideomycetes genomes: a test case for predicting lifestyles and emergence of pathogens.</title>
        <authorList>
            <person name="Haridas S."/>
            <person name="Albert R."/>
            <person name="Binder M."/>
            <person name="Bloem J."/>
            <person name="Labutti K."/>
            <person name="Salamov A."/>
            <person name="Andreopoulos B."/>
            <person name="Baker S."/>
            <person name="Barry K."/>
            <person name="Bills G."/>
            <person name="Bluhm B."/>
            <person name="Cannon C."/>
            <person name="Castanera R."/>
            <person name="Culley D."/>
            <person name="Daum C."/>
            <person name="Ezra D."/>
            <person name="Gonzalez J."/>
            <person name="Henrissat B."/>
            <person name="Kuo A."/>
            <person name="Liang C."/>
            <person name="Lipzen A."/>
            <person name="Lutzoni F."/>
            <person name="Magnuson J."/>
            <person name="Mondo S."/>
            <person name="Nolan M."/>
            <person name="Ohm R."/>
            <person name="Pangilinan J."/>
            <person name="Park H.-J."/>
            <person name="Ramirez L."/>
            <person name="Alfaro M."/>
            <person name="Sun H."/>
            <person name="Tritt A."/>
            <person name="Yoshinaga Y."/>
            <person name="Zwiers L.-H."/>
            <person name="Turgeon B."/>
            <person name="Goodwin S."/>
            <person name="Spatafora J."/>
            <person name="Crous P."/>
            <person name="Grigoriev I."/>
        </authorList>
    </citation>
    <scope>NUCLEOTIDE SEQUENCE</scope>
    <source>
        <strain evidence="5">CBS 183.55</strain>
    </source>
</reference>
<dbReference type="Proteomes" id="UP000800082">
    <property type="component" value="Unassembled WGS sequence"/>
</dbReference>
<accession>A0A6A5RIY4</accession>
<keyword evidence="6" id="KW-1185">Reference proteome</keyword>
<dbReference type="AlphaFoldDB" id="A0A6A5RIY4"/>
<organism evidence="5 6">
    <name type="scientific">Didymella exigua CBS 183.55</name>
    <dbReference type="NCBI Taxonomy" id="1150837"/>
    <lineage>
        <taxon>Eukaryota</taxon>
        <taxon>Fungi</taxon>
        <taxon>Dikarya</taxon>
        <taxon>Ascomycota</taxon>
        <taxon>Pezizomycotina</taxon>
        <taxon>Dothideomycetes</taxon>
        <taxon>Pleosporomycetidae</taxon>
        <taxon>Pleosporales</taxon>
        <taxon>Pleosporineae</taxon>
        <taxon>Didymellaceae</taxon>
        <taxon>Didymella</taxon>
    </lineage>
</organism>
<keyword evidence="1" id="KW-0285">Flavoprotein</keyword>
<evidence type="ECO:0000256" key="4">
    <source>
        <dbReference type="SAM" id="MobiDB-lite"/>
    </source>
</evidence>
<dbReference type="InterPro" id="IPR050346">
    <property type="entry name" value="FMO-like"/>
</dbReference>
<evidence type="ECO:0008006" key="7">
    <source>
        <dbReference type="Google" id="ProtNLM"/>
    </source>
</evidence>
<dbReference type="InterPro" id="IPR036188">
    <property type="entry name" value="FAD/NAD-bd_sf"/>
</dbReference>
<dbReference type="RefSeq" id="XP_033448587.1">
    <property type="nucleotide sequence ID" value="XM_033590014.1"/>
</dbReference>
<feature type="region of interest" description="Disordered" evidence="4">
    <location>
        <begin position="352"/>
        <end position="373"/>
    </location>
</feature>
<proteinExistence type="predicted"/>
<dbReference type="PANTHER" id="PTHR23023">
    <property type="entry name" value="DIMETHYLANILINE MONOOXYGENASE"/>
    <property type="match status" value="1"/>
</dbReference>
<keyword evidence="3" id="KW-0560">Oxidoreductase</keyword>
<dbReference type="EMBL" id="ML978969">
    <property type="protein sequence ID" value="KAF1928335.1"/>
    <property type="molecule type" value="Genomic_DNA"/>
</dbReference>
<keyword evidence="2" id="KW-0274">FAD</keyword>
<dbReference type="Gene3D" id="3.50.50.60">
    <property type="entry name" value="FAD/NAD(P)-binding domain"/>
    <property type="match status" value="1"/>
</dbReference>
<dbReference type="OrthoDB" id="2915840at2759"/>
<dbReference type="GO" id="GO:0016491">
    <property type="term" value="F:oxidoreductase activity"/>
    <property type="evidence" value="ECO:0007669"/>
    <property type="project" value="UniProtKB-KW"/>
</dbReference>
<evidence type="ECO:0000313" key="5">
    <source>
        <dbReference type="EMBL" id="KAF1928335.1"/>
    </source>
</evidence>
<dbReference type="GeneID" id="54347666"/>
<protein>
    <recommendedName>
        <fullName evidence="7">FAD/NAD(P)-binding domain-containing protein</fullName>
    </recommendedName>
</protein>
<evidence type="ECO:0000256" key="2">
    <source>
        <dbReference type="ARBA" id="ARBA00022827"/>
    </source>
</evidence>
<name>A0A6A5RIY4_9PLEO</name>
<sequence length="491" mass="55345">MAVFDLVIVGAGIHGLTMLKTHCDVRPSASNLVIEKGSSLGGVRAKERLHTMITISGEHVNGYIHDLARTFDLLKHMRSNSSVELAVDCGPLGWTLTVADRSSGEESETLIKTAELIVATRLTSEPLLPKLEGRDSFDATIYHTIELAKTENELGSFKKVVLLSGAKFSWDIACGLGPCWITPPRLTPFEIIPELLLQTRLITWLSPDDWFFYIRDFLSAKDALRLHIIEESNRYHEHSETPILHPSDDVFFIGTNRGLPNYDMDFFEFVRNGTVRVHNADIAKLSHQTAHLSNNDTLKTDIPICGTGWKDTTQIGSHTERLLGLPGHLSSSAEPYIAKTDSAVFEACPRLQNQPPSRKTMPTTEDTEETTPEPSRLYRFMIPPAFIDSRTLAFSGAYRSLATTFIAQTKALWITAFFDNTNKFGARFPELWVDCLPNFDLFLKDVCVPNEQNKSWWAERYIAYVPVDYIGMVNEYLTLDTRLRVSHYKDD</sequence>
<evidence type="ECO:0000313" key="6">
    <source>
        <dbReference type="Proteomes" id="UP000800082"/>
    </source>
</evidence>
<evidence type="ECO:0000256" key="3">
    <source>
        <dbReference type="ARBA" id="ARBA00023002"/>
    </source>
</evidence>